<gene>
    <name evidence="2" type="ORF">Psch_02400</name>
</gene>
<reference evidence="2 3" key="1">
    <citation type="journal article" date="2018" name="Environ. Microbiol.">
        <title>Novel energy conservation strategies and behaviour of Pelotomaculum schinkii driving syntrophic propionate catabolism.</title>
        <authorList>
            <person name="Hidalgo-Ahumada C.A.P."/>
            <person name="Nobu M.K."/>
            <person name="Narihiro T."/>
            <person name="Tamaki H."/>
            <person name="Liu W.T."/>
            <person name="Kamagata Y."/>
            <person name="Stams A.J.M."/>
            <person name="Imachi H."/>
            <person name="Sousa D.Z."/>
        </authorList>
    </citation>
    <scope>NUCLEOTIDE SEQUENCE [LARGE SCALE GENOMIC DNA]</scope>
    <source>
        <strain evidence="2 3">HH</strain>
    </source>
</reference>
<dbReference type="Pfam" id="PF18480">
    <property type="entry name" value="DUF5615"/>
    <property type="match status" value="1"/>
</dbReference>
<dbReference type="Proteomes" id="UP000298324">
    <property type="component" value="Unassembled WGS sequence"/>
</dbReference>
<proteinExistence type="predicted"/>
<sequence>MLSDGEKVMRFLADMGISNRTVKWLRQKGYDAIHLSEEGLQRLSDQDVLLKAQRENRTILTVDLDFGYLVATSESNLPSVIIFRLNDERSEVVNRRLEKVLTVCKHDIEAGVIISVNEKSIRTRRLPF</sequence>
<dbReference type="EMBL" id="QFGA01000002">
    <property type="protein sequence ID" value="TEB05359.1"/>
    <property type="molecule type" value="Genomic_DNA"/>
</dbReference>
<dbReference type="InterPro" id="IPR041049">
    <property type="entry name" value="DUF5615"/>
</dbReference>
<organism evidence="2 3">
    <name type="scientific">Pelotomaculum schinkii</name>
    <dbReference type="NCBI Taxonomy" id="78350"/>
    <lineage>
        <taxon>Bacteria</taxon>
        <taxon>Bacillati</taxon>
        <taxon>Bacillota</taxon>
        <taxon>Clostridia</taxon>
        <taxon>Eubacteriales</taxon>
        <taxon>Desulfotomaculaceae</taxon>
        <taxon>Pelotomaculum</taxon>
    </lineage>
</organism>
<evidence type="ECO:0000313" key="3">
    <source>
        <dbReference type="Proteomes" id="UP000298324"/>
    </source>
</evidence>
<accession>A0A4Y7R9G2</accession>
<protein>
    <recommendedName>
        <fullName evidence="1">DUF5615 domain-containing protein</fullName>
    </recommendedName>
</protein>
<name>A0A4Y7R9G2_9FIRM</name>
<comment type="caution">
    <text evidence="2">The sequence shown here is derived from an EMBL/GenBank/DDBJ whole genome shotgun (WGS) entry which is preliminary data.</text>
</comment>
<evidence type="ECO:0000313" key="2">
    <source>
        <dbReference type="EMBL" id="TEB05359.1"/>
    </source>
</evidence>
<dbReference type="AlphaFoldDB" id="A0A4Y7R9G2"/>
<feature type="domain" description="DUF5615" evidence="1">
    <location>
        <begin position="9"/>
        <end position="117"/>
    </location>
</feature>
<keyword evidence="3" id="KW-1185">Reference proteome</keyword>
<evidence type="ECO:0000259" key="1">
    <source>
        <dbReference type="Pfam" id="PF18480"/>
    </source>
</evidence>